<accession>A0AC34REQ4</accession>
<sequence>MLSKQPEAVQNAWKQIEEFLTKIKKKQTCTSAAVRKMRDIKNNLNENDKQSYEKFVNDLYGYQPLE</sequence>
<dbReference type="Proteomes" id="UP000887576">
    <property type="component" value="Unplaced"/>
</dbReference>
<evidence type="ECO:0000313" key="2">
    <source>
        <dbReference type="WBParaSite" id="JU765_v2.g5930.t1"/>
    </source>
</evidence>
<protein>
    <submittedName>
        <fullName evidence="2">Uncharacterized protein</fullName>
    </submittedName>
</protein>
<organism evidence="1 2">
    <name type="scientific">Panagrolaimus sp. JU765</name>
    <dbReference type="NCBI Taxonomy" id="591449"/>
    <lineage>
        <taxon>Eukaryota</taxon>
        <taxon>Metazoa</taxon>
        <taxon>Ecdysozoa</taxon>
        <taxon>Nematoda</taxon>
        <taxon>Chromadorea</taxon>
        <taxon>Rhabditida</taxon>
        <taxon>Tylenchina</taxon>
        <taxon>Panagrolaimomorpha</taxon>
        <taxon>Panagrolaimoidea</taxon>
        <taxon>Panagrolaimidae</taxon>
        <taxon>Panagrolaimus</taxon>
    </lineage>
</organism>
<name>A0AC34REQ4_9BILA</name>
<evidence type="ECO:0000313" key="1">
    <source>
        <dbReference type="Proteomes" id="UP000887576"/>
    </source>
</evidence>
<reference evidence="2" key="1">
    <citation type="submission" date="2022-11" db="UniProtKB">
        <authorList>
            <consortium name="WormBaseParasite"/>
        </authorList>
    </citation>
    <scope>IDENTIFICATION</scope>
</reference>
<proteinExistence type="predicted"/>
<dbReference type="WBParaSite" id="JU765_v2.g5930.t1">
    <property type="protein sequence ID" value="JU765_v2.g5930.t1"/>
    <property type="gene ID" value="JU765_v2.g5930"/>
</dbReference>